<dbReference type="GO" id="GO:0004109">
    <property type="term" value="F:coproporphyrinogen oxidase activity"/>
    <property type="evidence" value="ECO:0007669"/>
    <property type="project" value="InterPro"/>
</dbReference>
<feature type="binding site" evidence="16">
    <location>
        <begin position="118"/>
        <end position="119"/>
    </location>
    <ligand>
        <name>S-adenosyl-L-methionine</name>
        <dbReference type="ChEBI" id="CHEBI:59789"/>
        <label>2</label>
    </ligand>
</feature>
<dbReference type="GO" id="GO:0006782">
    <property type="term" value="P:protoporphyrinogen IX biosynthetic process"/>
    <property type="evidence" value="ECO:0007669"/>
    <property type="project" value="UniProtKB-UniPathway"/>
</dbReference>
<evidence type="ECO:0000256" key="16">
    <source>
        <dbReference type="PIRSR" id="PIRSR000167-1"/>
    </source>
</evidence>
<evidence type="ECO:0000256" key="17">
    <source>
        <dbReference type="PIRSR" id="PIRSR000167-2"/>
    </source>
</evidence>
<dbReference type="PANTHER" id="PTHR13932">
    <property type="entry name" value="COPROPORPHYRINIGEN III OXIDASE"/>
    <property type="match status" value="1"/>
</dbReference>
<keyword evidence="7 15" id="KW-0949">S-adenosyl-L-methionine</keyword>
<evidence type="ECO:0000256" key="9">
    <source>
        <dbReference type="ARBA" id="ARBA00023002"/>
    </source>
</evidence>
<dbReference type="UniPathway" id="UPA00251">
    <property type="reaction ID" value="UER00323"/>
</dbReference>
<comment type="similarity">
    <text evidence="3 15">Belongs to the anaerobic coproporphyrinogen-III oxidase family.</text>
</comment>
<evidence type="ECO:0000256" key="7">
    <source>
        <dbReference type="ARBA" id="ARBA00022691"/>
    </source>
</evidence>
<feature type="binding site" evidence="16">
    <location>
        <begin position="72"/>
        <end position="74"/>
    </location>
    <ligand>
        <name>S-adenosyl-L-methionine</name>
        <dbReference type="ChEBI" id="CHEBI:59789"/>
        <label>2</label>
    </ligand>
</feature>
<dbReference type="InterPro" id="IPR058240">
    <property type="entry name" value="rSAM_sf"/>
</dbReference>
<keyword evidence="10 15" id="KW-0408">Iron</keyword>
<comment type="pathway">
    <text evidence="2 15">Porphyrin-containing compound metabolism; protoporphyrin-IX biosynthesis; protoporphyrinogen-IX from coproporphyrinogen-III (AdoMet route): step 1/1.</text>
</comment>
<comment type="function">
    <text evidence="13">Involved in the heme biosynthesis. Catalyzes the anaerobic oxidative decarboxylation of propionate groups of rings A and B of coproporphyrinogen III to yield the vinyl groups in protoporphyrinogen IX.</text>
</comment>
<comment type="caution">
    <text evidence="19">The sequence shown here is derived from an EMBL/GenBank/DDBJ whole genome shotgun (WGS) entry which is preliminary data.</text>
</comment>
<feature type="binding site" evidence="17">
    <location>
        <position position="66"/>
    </location>
    <ligand>
        <name>[4Fe-4S] cluster</name>
        <dbReference type="ChEBI" id="CHEBI:49883"/>
        <note>4Fe-4S-S-AdoMet</note>
    </ligand>
</feature>
<keyword evidence="11 15" id="KW-0411">Iron-sulfur</keyword>
<proteinExistence type="inferred from homology"/>
<dbReference type="Gene3D" id="3.80.30.20">
    <property type="entry name" value="tm_1862 like domain"/>
    <property type="match status" value="1"/>
</dbReference>
<feature type="binding site" evidence="17">
    <location>
        <position position="70"/>
    </location>
    <ligand>
        <name>[4Fe-4S] cluster</name>
        <dbReference type="ChEBI" id="CHEBI:49883"/>
        <note>4Fe-4S-S-AdoMet</note>
    </ligand>
</feature>
<dbReference type="SFLD" id="SFLDG01065">
    <property type="entry name" value="anaerobic_coproporphyrinogen-I"/>
    <property type="match status" value="1"/>
</dbReference>
<dbReference type="AlphaFoldDB" id="A0A1F6V086"/>
<evidence type="ECO:0000256" key="15">
    <source>
        <dbReference type="PIRNR" id="PIRNR000167"/>
    </source>
</evidence>
<evidence type="ECO:0000313" key="20">
    <source>
        <dbReference type="Proteomes" id="UP000179076"/>
    </source>
</evidence>
<evidence type="ECO:0000256" key="1">
    <source>
        <dbReference type="ARBA" id="ARBA00004496"/>
    </source>
</evidence>
<feature type="binding site" evidence="17">
    <location>
        <position position="73"/>
    </location>
    <ligand>
        <name>[4Fe-4S] cluster</name>
        <dbReference type="ChEBI" id="CHEBI:49883"/>
        <note>4Fe-4S-S-AdoMet</note>
    </ligand>
</feature>
<evidence type="ECO:0000256" key="14">
    <source>
        <dbReference type="ARBA" id="ARBA00048321"/>
    </source>
</evidence>
<dbReference type="Gene3D" id="1.10.10.920">
    <property type="match status" value="1"/>
</dbReference>
<comment type="subunit">
    <text evidence="4">Monomer.</text>
</comment>
<comment type="catalytic activity">
    <reaction evidence="14 15">
        <text>coproporphyrinogen III + 2 S-adenosyl-L-methionine = protoporphyrinogen IX + 2 5'-deoxyadenosine + 2 L-methionine + 2 CO2</text>
        <dbReference type="Rhea" id="RHEA:15425"/>
        <dbReference type="ChEBI" id="CHEBI:16526"/>
        <dbReference type="ChEBI" id="CHEBI:17319"/>
        <dbReference type="ChEBI" id="CHEBI:57307"/>
        <dbReference type="ChEBI" id="CHEBI:57309"/>
        <dbReference type="ChEBI" id="CHEBI:57844"/>
        <dbReference type="ChEBI" id="CHEBI:59789"/>
        <dbReference type="EC" id="1.3.98.3"/>
    </reaction>
</comment>
<feature type="binding site" evidence="16">
    <location>
        <position position="191"/>
    </location>
    <ligand>
        <name>S-adenosyl-L-methionine</name>
        <dbReference type="ChEBI" id="CHEBI:59789"/>
        <label>2</label>
    </ligand>
</feature>
<protein>
    <recommendedName>
        <fullName evidence="15">Coproporphyrinogen-III oxidase</fullName>
        <ecNumber evidence="15">1.3.98.3</ecNumber>
    </recommendedName>
</protein>
<dbReference type="SUPFAM" id="SSF102114">
    <property type="entry name" value="Radical SAM enzymes"/>
    <property type="match status" value="1"/>
</dbReference>
<feature type="binding site" evidence="16">
    <location>
        <position position="152"/>
    </location>
    <ligand>
        <name>S-adenosyl-L-methionine</name>
        <dbReference type="ChEBI" id="CHEBI:59789"/>
        <label>1</label>
    </ligand>
</feature>
<dbReference type="InterPro" id="IPR023404">
    <property type="entry name" value="rSAM_horseshoe"/>
</dbReference>
<evidence type="ECO:0000256" key="6">
    <source>
        <dbReference type="ARBA" id="ARBA00022490"/>
    </source>
</evidence>
<dbReference type="FunFam" id="1.10.10.920:FF:000001">
    <property type="entry name" value="Coproporphyrinogen-III oxidase"/>
    <property type="match status" value="1"/>
</dbReference>
<dbReference type="CDD" id="cd01335">
    <property type="entry name" value="Radical_SAM"/>
    <property type="match status" value="1"/>
</dbReference>
<evidence type="ECO:0000256" key="3">
    <source>
        <dbReference type="ARBA" id="ARBA00005493"/>
    </source>
</evidence>
<dbReference type="InterPro" id="IPR007197">
    <property type="entry name" value="rSAM"/>
</dbReference>
<feature type="binding site" evidence="16">
    <location>
        <position position="60"/>
    </location>
    <ligand>
        <name>S-adenosyl-L-methionine</name>
        <dbReference type="ChEBI" id="CHEBI:59789"/>
        <label>1</label>
    </ligand>
</feature>
<reference evidence="19 20" key="1">
    <citation type="journal article" date="2016" name="Nat. Commun.">
        <title>Thousands of microbial genomes shed light on interconnected biogeochemical processes in an aquifer system.</title>
        <authorList>
            <person name="Anantharaman K."/>
            <person name="Brown C.T."/>
            <person name="Hug L.A."/>
            <person name="Sharon I."/>
            <person name="Castelle C.J."/>
            <person name="Probst A.J."/>
            <person name="Thomas B.C."/>
            <person name="Singh A."/>
            <person name="Wilkins M.J."/>
            <person name="Karaoz U."/>
            <person name="Brodie E.L."/>
            <person name="Williams K.H."/>
            <person name="Hubbard S.S."/>
            <person name="Banfield J.F."/>
        </authorList>
    </citation>
    <scope>NUCLEOTIDE SEQUENCE [LARGE SCALE GENOMIC DNA]</scope>
</reference>
<dbReference type="InterPro" id="IPR006638">
    <property type="entry name" value="Elp3/MiaA/NifB-like_rSAM"/>
</dbReference>
<dbReference type="EC" id="1.3.98.3" evidence="15"/>
<feature type="binding site" evidence="16">
    <location>
        <position position="179"/>
    </location>
    <ligand>
        <name>S-adenosyl-L-methionine</name>
        <dbReference type="ChEBI" id="CHEBI:59789"/>
        <label>2</label>
    </ligand>
</feature>
<dbReference type="NCBIfam" id="TIGR00538">
    <property type="entry name" value="hemN"/>
    <property type="match status" value="1"/>
</dbReference>
<feature type="binding site" evidence="16">
    <location>
        <position position="336"/>
    </location>
    <ligand>
        <name>S-adenosyl-L-methionine</name>
        <dbReference type="ChEBI" id="CHEBI:59789"/>
        <label>1</label>
    </ligand>
</feature>
<keyword evidence="8 15" id="KW-0479">Metal-binding</keyword>
<evidence type="ECO:0000256" key="4">
    <source>
        <dbReference type="ARBA" id="ARBA00011245"/>
    </source>
</evidence>
<name>A0A1F6V086_9PROT</name>
<evidence type="ECO:0000259" key="18">
    <source>
        <dbReference type="PROSITE" id="PS51918"/>
    </source>
</evidence>
<evidence type="ECO:0000256" key="12">
    <source>
        <dbReference type="ARBA" id="ARBA00023244"/>
    </source>
</evidence>
<comment type="cofactor">
    <cofactor evidence="15 17">
        <name>[4Fe-4S] cluster</name>
        <dbReference type="ChEBI" id="CHEBI:49883"/>
    </cofactor>
    <text evidence="15 17">Binds 1 [4Fe-4S] cluster. The cluster is coordinated with 3 cysteines and an exchangeable S-adenosyl-L-methionine.</text>
</comment>
<keyword evidence="9 15" id="KW-0560">Oxidoreductase</keyword>
<organism evidence="19 20">
    <name type="scientific">Candidatus Muproteobacteria bacterium RBG_16_60_9</name>
    <dbReference type="NCBI Taxonomy" id="1817755"/>
    <lineage>
        <taxon>Bacteria</taxon>
        <taxon>Pseudomonadati</taxon>
        <taxon>Pseudomonadota</taxon>
        <taxon>Candidatus Muproteobacteria</taxon>
    </lineage>
</organism>
<sequence>MSSQRIEFDPDLIRRYDKAGPRYTSYPTAVQFHTGFTEADYRRAADATNAQRPQRPLSLYIHLPFCDTVCFYCACNKIVTKNRARAAPYLERLHREIVLQGQLFTRGRVVEQLHWGGGTPTFISHEEMHALMAATRKYFRLREDDGGEYSIEVDPREIRKGTLPLLRKLGFNRLSMGVQDFDPAVQRAVNRIQDEAQTLAVLAEARALGFRSINMDLIYGLPQQTVSSFARTLDKIIAAAPDRLSVFNYAHLPEMFKTQRQIDTVALPSPATKLDILQLSIERLTAAGYLYIGMDHFARPEDELAVAQRNGTLYRNFQGYSTHADCDLIGLGVTSIGMVGNTYSQNHKTLADYSAATAAQSLAIWRGVALDQDDELRRAVITQLICHFELDPRPLEKRFGITFSEYFATELATLEAMAQDGLLRIEHGCIHVEPAGKLLVRNICMVFDKYLRAPQQKRYSKVI</sequence>
<dbReference type="Pfam" id="PF06969">
    <property type="entry name" value="HemN_C"/>
    <property type="match status" value="1"/>
</dbReference>
<evidence type="ECO:0000256" key="2">
    <source>
        <dbReference type="ARBA" id="ARBA00004785"/>
    </source>
</evidence>
<dbReference type="EMBL" id="MFSP01000160">
    <property type="protein sequence ID" value="OGI63171.1"/>
    <property type="molecule type" value="Genomic_DNA"/>
</dbReference>
<evidence type="ECO:0000256" key="5">
    <source>
        <dbReference type="ARBA" id="ARBA00022485"/>
    </source>
</evidence>
<dbReference type="PIRSF" id="PIRSF000167">
    <property type="entry name" value="HemN"/>
    <property type="match status" value="1"/>
</dbReference>
<dbReference type="SFLD" id="SFLDS00029">
    <property type="entry name" value="Radical_SAM"/>
    <property type="match status" value="1"/>
</dbReference>
<feature type="binding site" evidence="16">
    <location>
        <position position="250"/>
    </location>
    <ligand>
        <name>S-adenosyl-L-methionine</name>
        <dbReference type="ChEBI" id="CHEBI:59789"/>
        <label>2</label>
    </ligand>
</feature>
<dbReference type="InterPro" id="IPR004558">
    <property type="entry name" value="Coprogen_oxidase_HemN"/>
</dbReference>
<dbReference type="PANTHER" id="PTHR13932:SF6">
    <property type="entry name" value="OXYGEN-INDEPENDENT COPROPORPHYRINOGEN III OXIDASE"/>
    <property type="match status" value="1"/>
</dbReference>
<evidence type="ECO:0000256" key="11">
    <source>
        <dbReference type="ARBA" id="ARBA00023014"/>
    </source>
</evidence>
<dbReference type="InterPro" id="IPR010723">
    <property type="entry name" value="HemN_C"/>
</dbReference>
<keyword evidence="5 15" id="KW-0004">4Fe-4S</keyword>
<keyword evidence="12 15" id="KW-0627">Porphyrin biosynthesis</keyword>
<comment type="subcellular location">
    <subcellularLocation>
        <location evidence="1 15">Cytoplasm</location>
    </subcellularLocation>
</comment>
<feature type="binding site" evidence="16">
    <location>
        <position position="117"/>
    </location>
    <ligand>
        <name>S-adenosyl-L-methionine</name>
        <dbReference type="ChEBI" id="CHEBI:59789"/>
        <label>1</label>
    </ligand>
</feature>
<dbReference type="Pfam" id="PF04055">
    <property type="entry name" value="Radical_SAM"/>
    <property type="match status" value="1"/>
</dbReference>
<feature type="binding site" evidence="16">
    <location>
        <position position="216"/>
    </location>
    <ligand>
        <name>S-adenosyl-L-methionine</name>
        <dbReference type="ChEBI" id="CHEBI:59789"/>
        <label>2</label>
    </ligand>
</feature>
<dbReference type="Proteomes" id="UP000179076">
    <property type="component" value="Unassembled WGS sequence"/>
</dbReference>
<dbReference type="GO" id="GO:0005737">
    <property type="term" value="C:cytoplasm"/>
    <property type="evidence" value="ECO:0007669"/>
    <property type="project" value="UniProtKB-SubCell"/>
</dbReference>
<accession>A0A1F6V086</accession>
<dbReference type="GO" id="GO:0046872">
    <property type="term" value="F:metal ion binding"/>
    <property type="evidence" value="ECO:0007669"/>
    <property type="project" value="UniProtKB-KW"/>
</dbReference>
<dbReference type="PROSITE" id="PS51918">
    <property type="entry name" value="RADICAL_SAM"/>
    <property type="match status" value="1"/>
</dbReference>
<evidence type="ECO:0000256" key="10">
    <source>
        <dbReference type="ARBA" id="ARBA00023004"/>
    </source>
</evidence>
<evidence type="ECO:0000256" key="13">
    <source>
        <dbReference type="ARBA" id="ARBA00024295"/>
    </source>
</evidence>
<dbReference type="FunFam" id="3.80.30.20:FF:000012">
    <property type="entry name" value="Coproporphyrinogen-III oxidase"/>
    <property type="match status" value="1"/>
</dbReference>
<dbReference type="SMART" id="SM00729">
    <property type="entry name" value="Elp3"/>
    <property type="match status" value="1"/>
</dbReference>
<gene>
    <name evidence="19" type="ORF">A2W18_06390</name>
</gene>
<keyword evidence="6 15" id="KW-0963">Cytoplasm</keyword>
<dbReference type="InterPro" id="IPR034505">
    <property type="entry name" value="Coproporphyrinogen-III_oxidase"/>
</dbReference>
<dbReference type="GO" id="GO:0051989">
    <property type="term" value="F:coproporphyrinogen dehydrogenase activity"/>
    <property type="evidence" value="ECO:0007669"/>
    <property type="project" value="UniProtKB-EC"/>
</dbReference>
<evidence type="ECO:0000256" key="8">
    <source>
        <dbReference type="ARBA" id="ARBA00022723"/>
    </source>
</evidence>
<dbReference type="GO" id="GO:0051539">
    <property type="term" value="F:4 iron, 4 sulfur cluster binding"/>
    <property type="evidence" value="ECO:0007669"/>
    <property type="project" value="UniProtKB-KW"/>
</dbReference>
<evidence type="ECO:0000313" key="19">
    <source>
        <dbReference type="EMBL" id="OGI63171.1"/>
    </source>
</evidence>
<feature type="domain" description="Radical SAM core" evidence="18">
    <location>
        <begin position="51"/>
        <end position="287"/>
    </location>
</feature>